<dbReference type="InterPro" id="IPR013424">
    <property type="entry name" value="Ice-binding_C"/>
</dbReference>
<feature type="signal peptide" evidence="1">
    <location>
        <begin position="1"/>
        <end position="21"/>
    </location>
</feature>
<dbReference type="NCBIfam" id="TIGR02595">
    <property type="entry name" value="PEP_CTERM"/>
    <property type="match status" value="1"/>
</dbReference>
<evidence type="ECO:0000256" key="1">
    <source>
        <dbReference type="SAM" id="SignalP"/>
    </source>
</evidence>
<name>A0A517P105_9BACT</name>
<reference evidence="3 4" key="1">
    <citation type="submission" date="2019-02" db="EMBL/GenBank/DDBJ databases">
        <title>Deep-cultivation of Planctomycetes and their phenomic and genomic characterization uncovers novel biology.</title>
        <authorList>
            <person name="Wiegand S."/>
            <person name="Jogler M."/>
            <person name="Boedeker C."/>
            <person name="Pinto D."/>
            <person name="Vollmers J."/>
            <person name="Rivas-Marin E."/>
            <person name="Kohn T."/>
            <person name="Peeters S.H."/>
            <person name="Heuer A."/>
            <person name="Rast P."/>
            <person name="Oberbeckmann S."/>
            <person name="Bunk B."/>
            <person name="Jeske O."/>
            <person name="Meyerdierks A."/>
            <person name="Storesund J.E."/>
            <person name="Kallscheuer N."/>
            <person name="Luecker S."/>
            <person name="Lage O.M."/>
            <person name="Pohl T."/>
            <person name="Merkel B.J."/>
            <person name="Hornburger P."/>
            <person name="Mueller R.-W."/>
            <person name="Bruemmer F."/>
            <person name="Labrenz M."/>
            <person name="Spormann A.M."/>
            <person name="Op den Camp H."/>
            <person name="Overmann J."/>
            <person name="Amann R."/>
            <person name="Jetten M.S.M."/>
            <person name="Mascher T."/>
            <person name="Medema M.H."/>
            <person name="Devos D.P."/>
            <person name="Kaster A.-K."/>
            <person name="Ovreas L."/>
            <person name="Rohde M."/>
            <person name="Galperin M.Y."/>
            <person name="Jogler C."/>
        </authorList>
    </citation>
    <scope>NUCLEOTIDE SEQUENCE [LARGE SCALE GENOMIC DNA]</scope>
    <source>
        <strain evidence="3 4">K23_9</strain>
    </source>
</reference>
<dbReference type="Proteomes" id="UP000319817">
    <property type="component" value="Chromosome"/>
</dbReference>
<gene>
    <name evidence="3" type="ORF">K239x_50800</name>
</gene>
<dbReference type="Pfam" id="PF07589">
    <property type="entry name" value="PEP-CTERM"/>
    <property type="match status" value="1"/>
</dbReference>
<sequence precursor="true">MNKLYQAFTFLILLSVSVADANADLVLMMDDFSANTVEQSTRFNNGDIDSGNWIKRNADWSVTGGALVNPGNDADDERGAHLINSVTSTDTSLTQIKVSFDYSVGAGTTLYFSSSLFTGDPAAAGLNARVTQTNGAWFASDFNNESGSFGGFVGSDYNLNDGSNPSGGTGGALASFAGATTGTFSQTYDISGFGGGPFSIADVNHVMAVFTSNNDTTGGEISVTNFNMTATAVPEPSSFALLGGALACFAAGRRRRRAKAAG</sequence>
<accession>A0A517P105</accession>
<protein>
    <recommendedName>
        <fullName evidence="2">Ice-binding protein C-terminal domain-containing protein</fullName>
    </recommendedName>
</protein>
<proteinExistence type="predicted"/>
<dbReference type="EMBL" id="CP036526">
    <property type="protein sequence ID" value="QDT13064.1"/>
    <property type="molecule type" value="Genomic_DNA"/>
</dbReference>
<dbReference type="RefSeq" id="WP_145420862.1">
    <property type="nucleotide sequence ID" value="NZ_CP036526.1"/>
</dbReference>
<evidence type="ECO:0000313" key="3">
    <source>
        <dbReference type="EMBL" id="QDT13064.1"/>
    </source>
</evidence>
<keyword evidence="4" id="KW-1185">Reference proteome</keyword>
<evidence type="ECO:0000259" key="2">
    <source>
        <dbReference type="Pfam" id="PF07589"/>
    </source>
</evidence>
<feature type="domain" description="Ice-binding protein C-terminal" evidence="2">
    <location>
        <begin position="232"/>
        <end position="255"/>
    </location>
</feature>
<organism evidence="3 4">
    <name type="scientific">Stieleria marina</name>
    <dbReference type="NCBI Taxonomy" id="1930275"/>
    <lineage>
        <taxon>Bacteria</taxon>
        <taxon>Pseudomonadati</taxon>
        <taxon>Planctomycetota</taxon>
        <taxon>Planctomycetia</taxon>
        <taxon>Pirellulales</taxon>
        <taxon>Pirellulaceae</taxon>
        <taxon>Stieleria</taxon>
    </lineage>
</organism>
<dbReference type="AlphaFoldDB" id="A0A517P105"/>
<feature type="chain" id="PRO_5021935764" description="Ice-binding protein C-terminal domain-containing protein" evidence="1">
    <location>
        <begin position="22"/>
        <end position="262"/>
    </location>
</feature>
<dbReference type="OrthoDB" id="9810304at2"/>
<keyword evidence="1" id="KW-0732">Signal</keyword>
<evidence type="ECO:0000313" key="4">
    <source>
        <dbReference type="Proteomes" id="UP000319817"/>
    </source>
</evidence>